<feature type="region of interest" description="Disordered" evidence="1">
    <location>
        <begin position="46"/>
        <end position="105"/>
    </location>
</feature>
<keyword evidence="2" id="KW-1133">Transmembrane helix</keyword>
<dbReference type="Proteomes" id="UP000193862">
    <property type="component" value="Unassembled WGS sequence"/>
</dbReference>
<evidence type="ECO:0000256" key="2">
    <source>
        <dbReference type="SAM" id="Phobius"/>
    </source>
</evidence>
<proteinExistence type="predicted"/>
<gene>
    <name evidence="3" type="ORF">AQS8620_00986</name>
</gene>
<reference evidence="3 4" key="1">
    <citation type="submission" date="2017-03" db="EMBL/GenBank/DDBJ databases">
        <authorList>
            <person name="Afonso C.L."/>
            <person name="Miller P.J."/>
            <person name="Scott M.A."/>
            <person name="Spackman E."/>
            <person name="Goraichik I."/>
            <person name="Dimitrov K.M."/>
            <person name="Suarez D.L."/>
            <person name="Swayne D.E."/>
        </authorList>
    </citation>
    <scope>NUCLEOTIDE SEQUENCE [LARGE SCALE GENOMIC DNA]</scope>
    <source>
        <strain evidence="3 4">CECT 8620</strain>
    </source>
</reference>
<name>A0A1Y5S4D7_9RHOB</name>
<protein>
    <submittedName>
        <fullName evidence="3">Uncharacterized protein</fullName>
    </submittedName>
</protein>
<keyword evidence="2" id="KW-0812">Transmembrane</keyword>
<feature type="transmembrane region" description="Helical" evidence="2">
    <location>
        <begin position="20"/>
        <end position="39"/>
    </location>
</feature>
<evidence type="ECO:0000313" key="3">
    <source>
        <dbReference type="EMBL" id="SLN30990.1"/>
    </source>
</evidence>
<dbReference type="OrthoDB" id="7779177at2"/>
<sequence>MSAPNTNIETQERRHKGPLVGMAIGIAFVAVITLVYIFAFSSSQPQDGAEFVPASTEQTESFIMEDAPASDTETLSPEASAADSGIAQGSDVQIQTDAEQIEATQ</sequence>
<keyword evidence="4" id="KW-1185">Reference proteome</keyword>
<dbReference type="EMBL" id="FWFS01000003">
    <property type="protein sequence ID" value="SLN30990.1"/>
    <property type="molecule type" value="Genomic_DNA"/>
</dbReference>
<keyword evidence="2" id="KW-0472">Membrane</keyword>
<organism evidence="3 4">
    <name type="scientific">Aquimixticola soesokkakensis</name>
    <dbReference type="NCBI Taxonomy" id="1519096"/>
    <lineage>
        <taxon>Bacteria</taxon>
        <taxon>Pseudomonadati</taxon>
        <taxon>Pseudomonadota</taxon>
        <taxon>Alphaproteobacteria</taxon>
        <taxon>Rhodobacterales</taxon>
        <taxon>Paracoccaceae</taxon>
        <taxon>Aquimixticola</taxon>
    </lineage>
</organism>
<feature type="compositionally biased region" description="Polar residues" evidence="1">
    <location>
        <begin position="90"/>
        <end position="105"/>
    </location>
</feature>
<accession>A0A1Y5S4D7</accession>
<dbReference type="RefSeq" id="WP_085835733.1">
    <property type="nucleotide sequence ID" value="NZ_FWFS01000003.1"/>
</dbReference>
<evidence type="ECO:0000313" key="4">
    <source>
        <dbReference type="Proteomes" id="UP000193862"/>
    </source>
</evidence>
<dbReference type="AlphaFoldDB" id="A0A1Y5S4D7"/>
<evidence type="ECO:0000256" key="1">
    <source>
        <dbReference type="SAM" id="MobiDB-lite"/>
    </source>
</evidence>